<gene>
    <name evidence="14" type="ORF">BOX15_Mlig023804g2</name>
</gene>
<name>A0A267DFA3_9PLAT</name>
<evidence type="ECO:0000256" key="7">
    <source>
        <dbReference type="ARBA" id="ARBA00022723"/>
    </source>
</evidence>
<reference evidence="14 15" key="1">
    <citation type="submission" date="2017-06" db="EMBL/GenBank/DDBJ databases">
        <title>A platform for efficient transgenesis in Macrostomum lignano, a flatworm model organism for stem cell research.</title>
        <authorList>
            <person name="Berezikov E."/>
        </authorList>
    </citation>
    <scope>NUCLEOTIDE SEQUENCE [LARGE SCALE GENOMIC DNA]</scope>
    <source>
        <strain evidence="14">DV1</strain>
        <tissue evidence="14">Whole organism</tissue>
    </source>
</reference>
<sequence length="418" mass="46227">AVPDTDEPVATSRLDELSSPPPLPLHSPPAKQQLQQQSSNNSCCSEDEHDRVEASVVFSPPLYIQRYSTVCNLLSNSLKHFAANSDSNATTNTTMSSSGIKVVDFGAAECKMFRRWIKPLDFVTQYIAVDVAASHAALAESARHNLKPELSDYLAKRRLPLHARLMCGSVCEPDPRLVGAHAALLVELIEHLHPRDLDRLPEQVFGCLKPRIVIVTTPNADFNVCFGPSFAGFRHWDHKFEWSRAEFEAWAKPLASQYSYSVEFIGIGSPPAGMESVGHCTQAAVFRLLELSGSASCDRVAKDWPERYTVVYEIHYPYQPQADVPREQRLAEEAAYCARSLLAYERRRRRASAAAAGEDNAVSADAAADCRVQLQSVVRHPCIAPFEASAVELAKLLSSAGFLVDENFEWVRESAEKA</sequence>
<evidence type="ECO:0000256" key="9">
    <source>
        <dbReference type="ARBA" id="ARBA00022884"/>
    </source>
</evidence>
<dbReference type="GO" id="GO:0003723">
    <property type="term" value="F:RNA binding"/>
    <property type="evidence" value="ECO:0007669"/>
    <property type="project" value="UniProtKB-KW"/>
</dbReference>
<dbReference type="OrthoDB" id="2154311at2759"/>
<comment type="caution">
    <text evidence="14">The sequence shown here is derived from an EMBL/GenBank/DDBJ whole genome shotgun (WGS) entry which is preliminary data.</text>
</comment>
<comment type="similarity">
    <text evidence="2">Belongs to the methyltransferase superfamily. HEN1 family.</text>
</comment>
<dbReference type="GO" id="GO:0001510">
    <property type="term" value="P:RNA methylation"/>
    <property type="evidence" value="ECO:0007669"/>
    <property type="project" value="InterPro"/>
</dbReference>
<dbReference type="STRING" id="282301.A0A267DFA3"/>
<dbReference type="EMBL" id="NIVC01004273">
    <property type="protein sequence ID" value="PAA47980.1"/>
    <property type="molecule type" value="Genomic_DNA"/>
</dbReference>
<keyword evidence="5" id="KW-0808">Transferase</keyword>
<evidence type="ECO:0000256" key="4">
    <source>
        <dbReference type="ARBA" id="ARBA00022603"/>
    </source>
</evidence>
<keyword evidence="4" id="KW-0489">Methyltransferase</keyword>
<feature type="compositionally biased region" description="Low complexity" evidence="13">
    <location>
        <begin position="28"/>
        <end position="44"/>
    </location>
</feature>
<keyword evidence="6" id="KW-0949">S-adenosyl-L-methionine</keyword>
<dbReference type="EC" id="2.1.1.386" evidence="11"/>
<dbReference type="PANTHER" id="PTHR21404">
    <property type="entry name" value="HEN1"/>
    <property type="match status" value="1"/>
</dbReference>
<dbReference type="Proteomes" id="UP000215902">
    <property type="component" value="Unassembled WGS sequence"/>
</dbReference>
<dbReference type="AlphaFoldDB" id="A0A267DFA3"/>
<evidence type="ECO:0000256" key="10">
    <source>
        <dbReference type="ARBA" id="ARBA00023158"/>
    </source>
</evidence>
<comment type="cofactor">
    <cofactor evidence="1">
        <name>Mg(2+)</name>
        <dbReference type="ChEBI" id="CHEBI:18420"/>
    </cofactor>
</comment>
<keyword evidence="15" id="KW-1185">Reference proteome</keyword>
<evidence type="ECO:0000256" key="5">
    <source>
        <dbReference type="ARBA" id="ARBA00022679"/>
    </source>
</evidence>
<accession>A0A267DFA3</accession>
<dbReference type="GO" id="GO:0005737">
    <property type="term" value="C:cytoplasm"/>
    <property type="evidence" value="ECO:0007669"/>
    <property type="project" value="TreeGrafter"/>
</dbReference>
<dbReference type="GO" id="GO:0034587">
    <property type="term" value="P:piRNA processing"/>
    <property type="evidence" value="ECO:0007669"/>
    <property type="project" value="TreeGrafter"/>
</dbReference>
<organism evidence="14 15">
    <name type="scientific">Macrostomum lignano</name>
    <dbReference type="NCBI Taxonomy" id="282301"/>
    <lineage>
        <taxon>Eukaryota</taxon>
        <taxon>Metazoa</taxon>
        <taxon>Spiralia</taxon>
        <taxon>Lophotrochozoa</taxon>
        <taxon>Platyhelminthes</taxon>
        <taxon>Rhabditophora</taxon>
        <taxon>Macrostomorpha</taxon>
        <taxon>Macrostomida</taxon>
        <taxon>Macrostomidae</taxon>
        <taxon>Macrostomum</taxon>
    </lineage>
</organism>
<evidence type="ECO:0000256" key="13">
    <source>
        <dbReference type="SAM" id="MobiDB-lite"/>
    </source>
</evidence>
<dbReference type="SUPFAM" id="SSF53335">
    <property type="entry name" value="S-adenosyl-L-methionine-dependent methyltransferases"/>
    <property type="match status" value="1"/>
</dbReference>
<evidence type="ECO:0000313" key="15">
    <source>
        <dbReference type="Proteomes" id="UP000215902"/>
    </source>
</evidence>
<evidence type="ECO:0000256" key="8">
    <source>
        <dbReference type="ARBA" id="ARBA00022842"/>
    </source>
</evidence>
<evidence type="ECO:0000256" key="2">
    <source>
        <dbReference type="ARBA" id="ARBA00009026"/>
    </source>
</evidence>
<dbReference type="GO" id="GO:0046872">
    <property type="term" value="F:metal ion binding"/>
    <property type="evidence" value="ECO:0007669"/>
    <property type="project" value="UniProtKB-KW"/>
</dbReference>
<dbReference type="Gene3D" id="3.40.50.150">
    <property type="entry name" value="Vaccinia Virus protein VP39"/>
    <property type="match status" value="1"/>
</dbReference>
<evidence type="ECO:0000256" key="3">
    <source>
        <dbReference type="ARBA" id="ARBA00021330"/>
    </source>
</evidence>
<protein>
    <recommendedName>
        <fullName evidence="3">Small RNA 2'-O-methyltransferase</fullName>
        <ecNumber evidence="11">2.1.1.386</ecNumber>
    </recommendedName>
</protein>
<comment type="catalytic activity">
    <reaction evidence="12">
        <text>small RNA 3'-end nucleotide + S-adenosyl-L-methionine = small RNA 3'-end 2'-O-methylnucleotide + S-adenosyl-L-homocysteine + H(+)</text>
        <dbReference type="Rhea" id="RHEA:37887"/>
        <dbReference type="Rhea" id="RHEA-COMP:10415"/>
        <dbReference type="Rhea" id="RHEA-COMP:10416"/>
        <dbReference type="ChEBI" id="CHEBI:15378"/>
        <dbReference type="ChEBI" id="CHEBI:57856"/>
        <dbReference type="ChEBI" id="CHEBI:59789"/>
        <dbReference type="ChEBI" id="CHEBI:74896"/>
        <dbReference type="ChEBI" id="CHEBI:74898"/>
        <dbReference type="EC" id="2.1.1.386"/>
    </reaction>
</comment>
<keyword evidence="9" id="KW-0694">RNA-binding</keyword>
<dbReference type="GO" id="GO:0090486">
    <property type="term" value="F:small RNA 2'-O-methyltransferase activity"/>
    <property type="evidence" value="ECO:0007669"/>
    <property type="project" value="UniProtKB-EC"/>
</dbReference>
<keyword evidence="7" id="KW-0479">Metal-binding</keyword>
<dbReference type="GO" id="GO:0005634">
    <property type="term" value="C:nucleus"/>
    <property type="evidence" value="ECO:0007669"/>
    <property type="project" value="TreeGrafter"/>
</dbReference>
<evidence type="ECO:0000256" key="12">
    <source>
        <dbReference type="ARBA" id="ARBA00048418"/>
    </source>
</evidence>
<dbReference type="GO" id="GO:0030422">
    <property type="term" value="P:siRNA processing"/>
    <property type="evidence" value="ECO:0007669"/>
    <property type="project" value="TreeGrafter"/>
</dbReference>
<feature type="region of interest" description="Disordered" evidence="13">
    <location>
        <begin position="1"/>
        <end position="46"/>
    </location>
</feature>
<evidence type="ECO:0000256" key="11">
    <source>
        <dbReference type="ARBA" id="ARBA00035025"/>
    </source>
</evidence>
<proteinExistence type="inferred from homology"/>
<keyword evidence="10" id="KW-0943">RNA-mediated gene silencing</keyword>
<keyword evidence="8" id="KW-0460">Magnesium</keyword>
<evidence type="ECO:0000313" key="14">
    <source>
        <dbReference type="EMBL" id="PAA47980.1"/>
    </source>
</evidence>
<dbReference type="InterPro" id="IPR029063">
    <property type="entry name" value="SAM-dependent_MTases_sf"/>
</dbReference>
<evidence type="ECO:0000256" key="1">
    <source>
        <dbReference type="ARBA" id="ARBA00001946"/>
    </source>
</evidence>
<dbReference type="InterPro" id="IPR026610">
    <property type="entry name" value="Hen1"/>
</dbReference>
<evidence type="ECO:0000256" key="6">
    <source>
        <dbReference type="ARBA" id="ARBA00022691"/>
    </source>
</evidence>
<dbReference type="PANTHER" id="PTHR21404:SF3">
    <property type="entry name" value="SMALL RNA 2'-O-METHYLTRANSFERASE"/>
    <property type="match status" value="1"/>
</dbReference>
<feature type="non-terminal residue" evidence="14">
    <location>
        <position position="1"/>
    </location>
</feature>